<evidence type="ECO:0000256" key="3">
    <source>
        <dbReference type="ARBA" id="ARBA00022840"/>
    </source>
</evidence>
<evidence type="ECO:0000256" key="4">
    <source>
        <dbReference type="ARBA" id="ARBA00023267"/>
    </source>
</evidence>
<dbReference type="PROSITE" id="PS00867">
    <property type="entry name" value="CPSASE_2"/>
    <property type="match status" value="1"/>
</dbReference>
<keyword evidence="3 5" id="KW-0067">ATP-binding</keyword>
<organism evidence="8 9">
    <name type="scientific">Vreelandella olivaria</name>
    <dbReference type="NCBI Taxonomy" id="390919"/>
    <lineage>
        <taxon>Bacteria</taxon>
        <taxon>Pseudomonadati</taxon>
        <taxon>Pseudomonadota</taxon>
        <taxon>Gammaproteobacteria</taxon>
        <taxon>Oceanospirillales</taxon>
        <taxon>Halomonadaceae</taxon>
        <taxon>Vreelandella</taxon>
    </lineage>
</organism>
<sequence length="224" mass="24681">MLDSAPPPKVLEECPAPNLPEHVRQALHETAVQLGKAVNYRSAGTVEFIYDTQREAFYFLEVNTRLQVEHGVTEMVYGIDIVEWMVKLGAGKLPDLEALTKDLVPSGHAVQARLYAEDPAHDFRPSAGLLTEVDFPQGDGLRIDHAIEAGLEISALFDPMLAKVIAHADSRDAAIEQLAATLDTASVYGITTNRSWLAHVLRAERFQHAGLDTHWLATLEWAPP</sequence>
<feature type="domain" description="ATP-grasp" evidence="6">
    <location>
        <begin position="19"/>
        <end position="90"/>
    </location>
</feature>
<keyword evidence="2 5" id="KW-0547">Nucleotide-binding</keyword>
<feature type="domain" description="Biotin carboxylation" evidence="7">
    <location>
        <begin position="1"/>
        <end position="221"/>
    </location>
</feature>
<evidence type="ECO:0008006" key="10">
    <source>
        <dbReference type="Google" id="ProtNLM"/>
    </source>
</evidence>
<dbReference type="InterPro" id="IPR005482">
    <property type="entry name" value="Biotin_COase_C"/>
</dbReference>
<dbReference type="SUPFAM" id="SSF51246">
    <property type="entry name" value="Rudiment single hybrid motif"/>
    <property type="match status" value="1"/>
</dbReference>
<keyword evidence="1" id="KW-0436">Ligase</keyword>
<evidence type="ECO:0000313" key="9">
    <source>
        <dbReference type="Proteomes" id="UP000289555"/>
    </source>
</evidence>
<dbReference type="InterPro" id="IPR011761">
    <property type="entry name" value="ATP-grasp"/>
</dbReference>
<name>A0ABN5WT01_9GAMM</name>
<reference evidence="9" key="1">
    <citation type="journal article" date="2019" name="Microbiol. Resour. Announc.">
        <title>Complete Genome Sequence of Halomonas olivaria, a Moderately Halophilic Bacterium Isolated from Olive Processing Effluents, Obtained by Nanopore Sequencing.</title>
        <authorList>
            <person name="Nagata S."/>
            <person name="Ii K.M."/>
            <person name="Tsukimi T."/>
            <person name="Miura M.C."/>
            <person name="Galipon J."/>
            <person name="Arakawa K."/>
        </authorList>
    </citation>
    <scope>NUCLEOTIDE SEQUENCE [LARGE SCALE GENOMIC DNA]</scope>
    <source>
        <strain evidence="9">TYRC17</strain>
    </source>
</reference>
<evidence type="ECO:0000256" key="5">
    <source>
        <dbReference type="PROSITE-ProRule" id="PRU00409"/>
    </source>
</evidence>
<dbReference type="EMBL" id="AP019416">
    <property type="protein sequence ID" value="BBI50076.1"/>
    <property type="molecule type" value="Genomic_DNA"/>
</dbReference>
<gene>
    <name evidence="8" type="ORF">HORIV_24970</name>
</gene>
<keyword evidence="9" id="KW-1185">Reference proteome</keyword>
<evidence type="ECO:0000256" key="2">
    <source>
        <dbReference type="ARBA" id="ARBA00022741"/>
    </source>
</evidence>
<dbReference type="Pfam" id="PF02786">
    <property type="entry name" value="CPSase_L_D2"/>
    <property type="match status" value="1"/>
</dbReference>
<dbReference type="InterPro" id="IPR011764">
    <property type="entry name" value="Biotin_carboxylation_dom"/>
</dbReference>
<dbReference type="PROSITE" id="PS50975">
    <property type="entry name" value="ATP_GRASP"/>
    <property type="match status" value="1"/>
</dbReference>
<dbReference type="PANTHER" id="PTHR18866:SF128">
    <property type="entry name" value="UREA AMIDOLYASE"/>
    <property type="match status" value="1"/>
</dbReference>
<dbReference type="InterPro" id="IPR011054">
    <property type="entry name" value="Rudment_hybrid_motif"/>
</dbReference>
<evidence type="ECO:0000259" key="6">
    <source>
        <dbReference type="PROSITE" id="PS50975"/>
    </source>
</evidence>
<evidence type="ECO:0000313" key="8">
    <source>
        <dbReference type="EMBL" id="BBI50076.1"/>
    </source>
</evidence>
<evidence type="ECO:0000256" key="1">
    <source>
        <dbReference type="ARBA" id="ARBA00022598"/>
    </source>
</evidence>
<dbReference type="SMART" id="SM00878">
    <property type="entry name" value="Biotin_carb_C"/>
    <property type="match status" value="1"/>
</dbReference>
<accession>A0ABN5WT01</accession>
<dbReference type="Pfam" id="PF02785">
    <property type="entry name" value="Biotin_carb_C"/>
    <property type="match status" value="1"/>
</dbReference>
<evidence type="ECO:0000259" key="7">
    <source>
        <dbReference type="PROSITE" id="PS50979"/>
    </source>
</evidence>
<dbReference type="Proteomes" id="UP000289555">
    <property type="component" value="Chromosome"/>
</dbReference>
<dbReference type="PROSITE" id="PS50979">
    <property type="entry name" value="BC"/>
    <property type="match status" value="1"/>
</dbReference>
<dbReference type="InterPro" id="IPR050856">
    <property type="entry name" value="Biotin_carboxylase_complex"/>
</dbReference>
<dbReference type="InterPro" id="IPR005479">
    <property type="entry name" value="CPAse_ATP-bd"/>
</dbReference>
<dbReference type="PANTHER" id="PTHR18866">
    <property type="entry name" value="CARBOXYLASE:PYRUVATE/ACETYL-COA/PROPIONYL-COA CARBOXYLASE"/>
    <property type="match status" value="1"/>
</dbReference>
<dbReference type="SUPFAM" id="SSF56059">
    <property type="entry name" value="Glutathione synthetase ATP-binding domain-like"/>
    <property type="match status" value="1"/>
</dbReference>
<proteinExistence type="predicted"/>
<dbReference type="Gene3D" id="3.30.470.20">
    <property type="entry name" value="ATP-grasp fold, B domain"/>
    <property type="match status" value="1"/>
</dbReference>
<keyword evidence="4" id="KW-0092">Biotin</keyword>
<protein>
    <recommendedName>
        <fullName evidence="10">Biotin carboxylase</fullName>
    </recommendedName>
</protein>